<dbReference type="Proteomes" id="UP000682416">
    <property type="component" value="Chromosome"/>
</dbReference>
<name>A0A975QJI0_9ACTN</name>
<accession>A0A975QJI0</accession>
<evidence type="ECO:0000313" key="1">
    <source>
        <dbReference type="EMBL" id="QVJ00307.1"/>
    </source>
</evidence>
<dbReference type="EMBL" id="CP074402">
    <property type="protein sequence ID" value="QVJ00307.1"/>
    <property type="molecule type" value="Genomic_DNA"/>
</dbReference>
<sequence length="181" mass="20153">MSDAEQGEYDAASVGVRMISAAAADALRILRGEADEARLDEAREIEEGTAPHQDHTYRVRMSYRDESGAWVEHSTREWEATNDFEISEVAEDAGYLLTGLNERGGESTPGRVWQLELWADPTGTGAPDHVHEHTELAPSDSDWANWEIIQAATDENGNVDTEKVRQLWGEHFANQQEGDES</sequence>
<dbReference type="KEGG" id="nec:KGD82_16220"/>
<protein>
    <submittedName>
        <fullName evidence="1">Uncharacterized protein</fullName>
    </submittedName>
</protein>
<dbReference type="AlphaFoldDB" id="A0A975QJI0"/>
<organism evidence="1 2">
    <name type="scientific">Nocardiopsis eucommiae</name>
    <dbReference type="NCBI Taxonomy" id="2831970"/>
    <lineage>
        <taxon>Bacteria</taxon>
        <taxon>Bacillati</taxon>
        <taxon>Actinomycetota</taxon>
        <taxon>Actinomycetes</taxon>
        <taxon>Streptosporangiales</taxon>
        <taxon>Nocardiopsidaceae</taxon>
        <taxon>Nocardiopsis</taxon>
    </lineage>
</organism>
<gene>
    <name evidence="1" type="ORF">KGD82_16220</name>
</gene>
<proteinExistence type="predicted"/>
<reference evidence="1" key="1">
    <citation type="submission" date="2021-05" db="EMBL/GenBank/DDBJ databases">
        <authorList>
            <person name="Kaiqin L."/>
            <person name="Jian G."/>
        </authorList>
    </citation>
    <scope>NUCLEOTIDE SEQUENCE</scope>
    <source>
        <strain evidence="1">HDS5</strain>
    </source>
</reference>
<keyword evidence="2" id="KW-1185">Reference proteome</keyword>
<evidence type="ECO:0000313" key="2">
    <source>
        <dbReference type="Proteomes" id="UP000682416"/>
    </source>
</evidence>